<reference evidence="2" key="1">
    <citation type="submission" date="2023-03" db="EMBL/GenBank/DDBJ databases">
        <title>Massive genome expansion in bonnet fungi (Mycena s.s.) driven by repeated elements and novel gene families across ecological guilds.</title>
        <authorList>
            <consortium name="Lawrence Berkeley National Laboratory"/>
            <person name="Harder C.B."/>
            <person name="Miyauchi S."/>
            <person name="Viragh M."/>
            <person name="Kuo A."/>
            <person name="Thoen E."/>
            <person name="Andreopoulos B."/>
            <person name="Lu D."/>
            <person name="Skrede I."/>
            <person name="Drula E."/>
            <person name="Henrissat B."/>
            <person name="Morin E."/>
            <person name="Kohler A."/>
            <person name="Barry K."/>
            <person name="LaButti K."/>
            <person name="Morin E."/>
            <person name="Salamov A."/>
            <person name="Lipzen A."/>
            <person name="Mereny Z."/>
            <person name="Hegedus B."/>
            <person name="Baldrian P."/>
            <person name="Stursova M."/>
            <person name="Weitz H."/>
            <person name="Taylor A."/>
            <person name="Grigoriev I.V."/>
            <person name="Nagy L.G."/>
            <person name="Martin F."/>
            <person name="Kauserud H."/>
        </authorList>
    </citation>
    <scope>NUCLEOTIDE SEQUENCE</scope>
    <source>
        <strain evidence="2">CBHHK067</strain>
    </source>
</reference>
<feature type="compositionally biased region" description="Basic residues" evidence="1">
    <location>
        <begin position="68"/>
        <end position="78"/>
    </location>
</feature>
<protein>
    <submittedName>
        <fullName evidence="2">Uncharacterized protein</fullName>
    </submittedName>
</protein>
<accession>A0AAD7FPI9</accession>
<proteinExistence type="predicted"/>
<dbReference type="EMBL" id="JARKIE010000469">
    <property type="protein sequence ID" value="KAJ7635642.1"/>
    <property type="molecule type" value="Genomic_DNA"/>
</dbReference>
<dbReference type="Proteomes" id="UP001221757">
    <property type="component" value="Unassembled WGS sequence"/>
</dbReference>
<evidence type="ECO:0000256" key="1">
    <source>
        <dbReference type="SAM" id="MobiDB-lite"/>
    </source>
</evidence>
<name>A0AAD7FPI9_MYCRO</name>
<dbReference type="AlphaFoldDB" id="A0AAD7FPI9"/>
<organism evidence="2 3">
    <name type="scientific">Mycena rosella</name>
    <name type="common">Pink bonnet</name>
    <name type="synonym">Agaricus rosellus</name>
    <dbReference type="NCBI Taxonomy" id="1033263"/>
    <lineage>
        <taxon>Eukaryota</taxon>
        <taxon>Fungi</taxon>
        <taxon>Dikarya</taxon>
        <taxon>Basidiomycota</taxon>
        <taxon>Agaricomycotina</taxon>
        <taxon>Agaricomycetes</taxon>
        <taxon>Agaricomycetidae</taxon>
        <taxon>Agaricales</taxon>
        <taxon>Marasmiineae</taxon>
        <taxon>Mycenaceae</taxon>
        <taxon>Mycena</taxon>
    </lineage>
</organism>
<comment type="caution">
    <text evidence="2">The sequence shown here is derived from an EMBL/GenBank/DDBJ whole genome shotgun (WGS) entry which is preliminary data.</text>
</comment>
<keyword evidence="3" id="KW-1185">Reference proteome</keyword>
<feature type="compositionally biased region" description="Basic residues" evidence="1">
    <location>
        <begin position="50"/>
        <end position="59"/>
    </location>
</feature>
<gene>
    <name evidence="2" type="ORF">B0H17DRAFT_1279703</name>
</gene>
<feature type="compositionally biased region" description="Basic and acidic residues" evidence="1">
    <location>
        <begin position="139"/>
        <end position="148"/>
    </location>
</feature>
<evidence type="ECO:0000313" key="2">
    <source>
        <dbReference type="EMBL" id="KAJ7635642.1"/>
    </source>
</evidence>
<feature type="region of interest" description="Disordered" evidence="1">
    <location>
        <begin position="46"/>
        <end position="178"/>
    </location>
</feature>
<evidence type="ECO:0000313" key="3">
    <source>
        <dbReference type="Proteomes" id="UP001221757"/>
    </source>
</evidence>
<feature type="compositionally biased region" description="Basic and acidic residues" evidence="1">
    <location>
        <begin position="85"/>
        <end position="102"/>
    </location>
</feature>
<sequence length="193" mass="21034">MRSVHGAQLCLLARCIPPTPQALAPNLDSAGAPRPLEYDAACAHQEPTPPRRRYTHGHTHSYAQSLRAHGRAQRRSARKISSARLEARSGTGDKEEESKETIDSAGRAFPSGKNEVKSRDAQQKNGSRSIRQPPGNVKRGCDDQREPPLTKAPLRYRHVRANSPRVPCKTNTGAGAAPGVEWIVQAKQGRRGA</sequence>